<evidence type="ECO:0000256" key="5">
    <source>
        <dbReference type="ARBA" id="ARBA00023163"/>
    </source>
</evidence>
<dbReference type="PANTHER" id="PTHR35807">
    <property type="entry name" value="TRANSCRIPTIONAL REGULATOR REDD-RELATED"/>
    <property type="match status" value="1"/>
</dbReference>
<dbReference type="RefSeq" id="WP_053431165.1">
    <property type="nucleotide sequence ID" value="NZ_JARMRQ010000082.1"/>
</dbReference>
<dbReference type="EMBL" id="LILD01000001">
    <property type="protein sequence ID" value="KOO39096.1"/>
    <property type="molecule type" value="Genomic_DNA"/>
</dbReference>
<keyword evidence="2" id="KW-0902">Two-component regulatory system</keyword>
<accession>A0A4Y7WVR1</accession>
<evidence type="ECO:0000256" key="6">
    <source>
        <dbReference type="PROSITE-ProRule" id="PRU00169"/>
    </source>
</evidence>
<dbReference type="InterPro" id="IPR051677">
    <property type="entry name" value="AfsR-DnrI-RedD_regulator"/>
</dbReference>
<dbReference type="SMART" id="SM01043">
    <property type="entry name" value="BTAD"/>
    <property type="match status" value="1"/>
</dbReference>
<dbReference type="Gene3D" id="1.25.40.10">
    <property type="entry name" value="Tetratricopeptide repeat domain"/>
    <property type="match status" value="1"/>
</dbReference>
<dbReference type="SUPFAM" id="SSF52172">
    <property type="entry name" value="CheY-like"/>
    <property type="match status" value="1"/>
</dbReference>
<evidence type="ECO:0000256" key="4">
    <source>
        <dbReference type="ARBA" id="ARBA00023125"/>
    </source>
</evidence>
<evidence type="ECO:0000259" key="7">
    <source>
        <dbReference type="PROSITE" id="PS50110"/>
    </source>
</evidence>
<feature type="modified residue" description="4-aspartylphosphate" evidence="6">
    <location>
        <position position="53"/>
    </location>
</feature>
<proteinExistence type="predicted"/>
<dbReference type="GO" id="GO:0005737">
    <property type="term" value="C:cytoplasm"/>
    <property type="evidence" value="ECO:0007669"/>
    <property type="project" value="UniProtKB-SubCell"/>
</dbReference>
<dbReference type="SUPFAM" id="SSF48452">
    <property type="entry name" value="TPR-like"/>
    <property type="match status" value="1"/>
</dbReference>
<dbReference type="GO" id="GO:0006355">
    <property type="term" value="P:regulation of DNA-templated transcription"/>
    <property type="evidence" value="ECO:0007669"/>
    <property type="project" value="InterPro"/>
</dbReference>
<dbReference type="SMART" id="SM00448">
    <property type="entry name" value="REC"/>
    <property type="match status" value="1"/>
</dbReference>
<protein>
    <recommendedName>
        <fullName evidence="7">Response regulatory domain-containing protein</fullName>
    </recommendedName>
</protein>
<dbReference type="InterPro" id="IPR016032">
    <property type="entry name" value="Sig_transdc_resp-reg_C-effctor"/>
</dbReference>
<comment type="caution">
    <text evidence="8">The sequence shown here is derived from an EMBL/GenBank/DDBJ whole genome shotgun (WGS) entry which is preliminary data.</text>
</comment>
<dbReference type="Pfam" id="PF00072">
    <property type="entry name" value="Response_reg"/>
    <property type="match status" value="1"/>
</dbReference>
<organism evidence="8">
    <name type="scientific">Halalkalibacterium halodurans</name>
    <name type="common">Bacillus halodurans</name>
    <dbReference type="NCBI Taxonomy" id="86665"/>
    <lineage>
        <taxon>Bacteria</taxon>
        <taxon>Bacillati</taxon>
        <taxon>Bacillota</taxon>
        <taxon>Bacilli</taxon>
        <taxon>Bacillales</taxon>
        <taxon>Bacillaceae</taxon>
        <taxon>Halalkalibacterium (ex Joshi et al. 2022)</taxon>
    </lineage>
</organism>
<evidence type="ECO:0000256" key="1">
    <source>
        <dbReference type="ARBA" id="ARBA00004496"/>
    </source>
</evidence>
<dbReference type="GO" id="GO:0003677">
    <property type="term" value="F:DNA binding"/>
    <property type="evidence" value="ECO:0007669"/>
    <property type="project" value="UniProtKB-KW"/>
</dbReference>
<dbReference type="AlphaFoldDB" id="A0A0M0KJL1"/>
<comment type="subcellular location">
    <subcellularLocation>
        <location evidence="1">Cytoplasm</location>
    </subcellularLocation>
</comment>
<reference evidence="8" key="1">
    <citation type="submission" date="2015-08" db="EMBL/GenBank/DDBJ databases">
        <title>Complete DNA Sequence of Pseudomonas syringae pv. actinidiae, the Causal Agent of Kiwifruit Canker Disease.</title>
        <authorList>
            <person name="Rikkerink E.H.A."/>
            <person name="Fineran P.C."/>
        </authorList>
    </citation>
    <scope>NUCLEOTIDE SEQUENCE</scope>
    <source>
        <strain evidence="8">DSM 13666</strain>
    </source>
</reference>
<dbReference type="PATRIC" id="fig|136160.3.peg.2312"/>
<dbReference type="GO" id="GO:0000160">
    <property type="term" value="P:phosphorelay signal transduction system"/>
    <property type="evidence" value="ECO:0007669"/>
    <property type="project" value="UniProtKB-KW"/>
</dbReference>
<dbReference type="Gene3D" id="1.10.10.10">
    <property type="entry name" value="Winged helix-like DNA-binding domain superfamily/Winged helix DNA-binding domain"/>
    <property type="match status" value="1"/>
</dbReference>
<dbReference type="SUPFAM" id="SSF46894">
    <property type="entry name" value="C-terminal effector domain of the bipartite response regulators"/>
    <property type="match status" value="1"/>
</dbReference>
<feature type="domain" description="Response regulatory" evidence="7">
    <location>
        <begin position="2"/>
        <end position="116"/>
    </location>
</feature>
<dbReference type="InterPro" id="IPR036388">
    <property type="entry name" value="WH-like_DNA-bd_sf"/>
</dbReference>
<dbReference type="Gene3D" id="3.40.50.2300">
    <property type="match status" value="1"/>
</dbReference>
<evidence type="ECO:0000256" key="2">
    <source>
        <dbReference type="ARBA" id="ARBA00023012"/>
    </source>
</evidence>
<keyword evidence="5" id="KW-0804">Transcription</keyword>
<name>A0A0M0KJL1_ALKHA</name>
<accession>A0A0M0KJL1</accession>
<evidence type="ECO:0000256" key="3">
    <source>
        <dbReference type="ARBA" id="ARBA00023015"/>
    </source>
</evidence>
<dbReference type="InterPro" id="IPR001789">
    <property type="entry name" value="Sig_transdc_resp-reg_receiver"/>
</dbReference>
<dbReference type="InterPro" id="IPR011006">
    <property type="entry name" value="CheY-like_superfamily"/>
</dbReference>
<dbReference type="PROSITE" id="PS50110">
    <property type="entry name" value="RESPONSE_REGULATORY"/>
    <property type="match status" value="1"/>
</dbReference>
<keyword evidence="6" id="KW-0597">Phosphoprotein</keyword>
<gene>
    <name evidence="8" type="ORF">AMD02_09700</name>
</gene>
<evidence type="ECO:0000313" key="8">
    <source>
        <dbReference type="EMBL" id="KOO39096.1"/>
    </source>
</evidence>
<dbReference type="Pfam" id="PF03704">
    <property type="entry name" value="BTAD"/>
    <property type="match status" value="1"/>
</dbReference>
<dbReference type="InterPro" id="IPR005158">
    <property type="entry name" value="BTAD"/>
</dbReference>
<keyword evidence="3" id="KW-0805">Transcription regulation</keyword>
<dbReference type="InterPro" id="IPR011990">
    <property type="entry name" value="TPR-like_helical_dom_sf"/>
</dbReference>
<keyword evidence="4" id="KW-0238">DNA-binding</keyword>
<sequence>MRIILVDDEPLALAYLEKLLVEIGGLTIIGSYTNPNQAIQSVIQHKPDLIFLDINLPDINGIDFAEQVQSILPEVHIVFITAYDEYAVKAFELNAIDYVMKPVQRDRLNRTINRITDRKTVEPLRSQTDSKIISCFQTLHFQKGSEIGKAEPIDVNWRTAKARELFAYLVQHRKQPVRKDVLLEFFWPESDVKKGYAQLYSAIYQIRKMLDSLQMNSTVVSFDKSYKLHLNGTKLDVEEWERELRQLPNITEDTLPSYRRLLETYKGDYLAEEAYLWAENERERLRTLYHSTFNKVTTYYLECGDYTDAITLCQRVQTLHPLMETSYFLLMQVYAKMGDNHSVKSQYEKLNHVLEAEYGIHTSDSIENWYNEWKKQLQ</sequence>
<dbReference type="PANTHER" id="PTHR35807:SF2">
    <property type="entry name" value="TRANSCRIPTIONAL ACTIVATOR DOMAIN"/>
    <property type="match status" value="1"/>
</dbReference>